<reference evidence="3" key="1">
    <citation type="submission" date="2023-08" db="EMBL/GenBank/DDBJ databases">
        <authorList>
            <person name="Audoor S."/>
            <person name="Bilcke G."/>
        </authorList>
    </citation>
    <scope>NUCLEOTIDE SEQUENCE</scope>
</reference>
<gene>
    <name evidence="3" type="ORF">CYCCA115_LOCUS24216</name>
</gene>
<feature type="region of interest" description="Disordered" evidence="1">
    <location>
        <begin position="419"/>
        <end position="442"/>
    </location>
</feature>
<feature type="region of interest" description="Disordered" evidence="1">
    <location>
        <begin position="361"/>
        <end position="392"/>
    </location>
</feature>
<feature type="transmembrane region" description="Helical" evidence="2">
    <location>
        <begin position="21"/>
        <end position="43"/>
    </location>
</feature>
<keyword evidence="2" id="KW-0472">Membrane</keyword>
<evidence type="ECO:0000256" key="2">
    <source>
        <dbReference type="SAM" id="Phobius"/>
    </source>
</evidence>
<dbReference type="AlphaFoldDB" id="A0AAD2JQC2"/>
<protein>
    <submittedName>
        <fullName evidence="3">Uncharacterized protein</fullName>
    </submittedName>
</protein>
<organism evidence="3 4">
    <name type="scientific">Cylindrotheca closterium</name>
    <dbReference type="NCBI Taxonomy" id="2856"/>
    <lineage>
        <taxon>Eukaryota</taxon>
        <taxon>Sar</taxon>
        <taxon>Stramenopiles</taxon>
        <taxon>Ochrophyta</taxon>
        <taxon>Bacillariophyta</taxon>
        <taxon>Bacillariophyceae</taxon>
        <taxon>Bacillariophycidae</taxon>
        <taxon>Bacillariales</taxon>
        <taxon>Bacillariaceae</taxon>
        <taxon>Cylindrotheca</taxon>
    </lineage>
</organism>
<evidence type="ECO:0000256" key="1">
    <source>
        <dbReference type="SAM" id="MobiDB-lite"/>
    </source>
</evidence>
<dbReference type="EMBL" id="CAKOGP040002477">
    <property type="protein sequence ID" value="CAJ1970194.1"/>
    <property type="molecule type" value="Genomic_DNA"/>
</dbReference>
<name>A0AAD2JQC2_9STRA</name>
<accession>A0AAD2JQC2</accession>
<feature type="transmembrane region" description="Helical" evidence="2">
    <location>
        <begin position="63"/>
        <end position="85"/>
    </location>
</feature>
<sequence length="442" mass="50216">MKFFIPTNTPTTSNITMTNTIINYITTIITTIIVNQELIQAGISFFRLPVRMPLIITQTVRETITAGLVCAAALLLLWYMVLDLYRTYQGLCKQRNSSQQQPPVSILRRSGGSSHRKNNRTYWFGAALFRTPNRVHFAPFFQKRTFVPDEQELQSLREHFGQIRWQIVFQRVLKQLVFKCVLNELRSKVEKIVVASTLSNPQCISKATRSILTKLKIKAAKAKRKQKEFALKNHRQLLQTVLDDMLSNIPVPMDLDDAGNVEPNDMEDEEPRLALKRTATYCPVAPRPTKRRKLNSSTVPSSATEWAKRINERFTPLLPVIIEHPEEQEQDNFIDIESSLDAELIDDSIDSAEDPLEDTISDDEILAPPPEQSDDNTATIDIPPDGMGSGWTESGKRYSLRLAKLLIPHAEDPFIEALGSGMTEQEGRRYSHRVANRRSGTN</sequence>
<dbReference type="Proteomes" id="UP001295423">
    <property type="component" value="Unassembled WGS sequence"/>
</dbReference>
<keyword evidence="2" id="KW-0812">Transmembrane</keyword>
<keyword evidence="2" id="KW-1133">Transmembrane helix</keyword>
<comment type="caution">
    <text evidence="3">The sequence shown here is derived from an EMBL/GenBank/DDBJ whole genome shotgun (WGS) entry which is preliminary data.</text>
</comment>
<keyword evidence="4" id="KW-1185">Reference proteome</keyword>
<evidence type="ECO:0000313" key="4">
    <source>
        <dbReference type="Proteomes" id="UP001295423"/>
    </source>
</evidence>
<proteinExistence type="predicted"/>
<evidence type="ECO:0000313" key="3">
    <source>
        <dbReference type="EMBL" id="CAJ1970194.1"/>
    </source>
</evidence>